<dbReference type="InterPro" id="IPR000792">
    <property type="entry name" value="Tscrpt_reg_LuxR_C"/>
</dbReference>
<dbReference type="CDD" id="cd06170">
    <property type="entry name" value="LuxR_C_like"/>
    <property type="match status" value="1"/>
</dbReference>
<evidence type="ECO:0000256" key="3">
    <source>
        <dbReference type="ARBA" id="ARBA00023163"/>
    </source>
</evidence>
<gene>
    <name evidence="5" type="ORF">C7T94_12625</name>
</gene>
<accession>A0A2T3HN71</accession>
<evidence type="ECO:0000313" key="5">
    <source>
        <dbReference type="EMBL" id="PST83843.1"/>
    </source>
</evidence>
<keyword evidence="2" id="KW-0238">DNA-binding</keyword>
<evidence type="ECO:0000256" key="2">
    <source>
        <dbReference type="ARBA" id="ARBA00023125"/>
    </source>
</evidence>
<dbReference type="AlphaFoldDB" id="A0A2T3HN71"/>
<dbReference type="PROSITE" id="PS50043">
    <property type="entry name" value="HTH_LUXR_2"/>
    <property type="match status" value="1"/>
</dbReference>
<evidence type="ECO:0000256" key="1">
    <source>
        <dbReference type="ARBA" id="ARBA00023015"/>
    </source>
</evidence>
<dbReference type="SUPFAM" id="SSF46894">
    <property type="entry name" value="C-terminal effector domain of the bipartite response regulators"/>
    <property type="match status" value="1"/>
</dbReference>
<evidence type="ECO:0000259" key="4">
    <source>
        <dbReference type="PROSITE" id="PS50043"/>
    </source>
</evidence>
<dbReference type="InterPro" id="IPR036388">
    <property type="entry name" value="WH-like_DNA-bd_sf"/>
</dbReference>
<reference evidence="5 6" key="1">
    <citation type="submission" date="2018-03" db="EMBL/GenBank/DDBJ databases">
        <authorList>
            <person name="Keele B.F."/>
        </authorList>
    </citation>
    <scope>NUCLEOTIDE SEQUENCE [LARGE SCALE GENOMIC DNA]</scope>
    <source>
        <strain evidence="5 6">YL28-9</strain>
    </source>
</reference>
<dbReference type="GO" id="GO:0003677">
    <property type="term" value="F:DNA binding"/>
    <property type="evidence" value="ECO:0007669"/>
    <property type="project" value="UniProtKB-KW"/>
</dbReference>
<name>A0A2T3HN71_9SPHI</name>
<dbReference type="PANTHER" id="PTHR44688">
    <property type="entry name" value="DNA-BINDING TRANSCRIPTIONAL ACTIVATOR DEVR_DOSR"/>
    <property type="match status" value="1"/>
</dbReference>
<dbReference type="InterPro" id="IPR016032">
    <property type="entry name" value="Sig_transdc_resp-reg_C-effctor"/>
</dbReference>
<dbReference type="GO" id="GO:0006355">
    <property type="term" value="P:regulation of DNA-templated transcription"/>
    <property type="evidence" value="ECO:0007669"/>
    <property type="project" value="InterPro"/>
</dbReference>
<keyword evidence="6" id="KW-1185">Reference proteome</keyword>
<keyword evidence="1" id="KW-0805">Transcription regulation</keyword>
<sequence length="140" mass="16302">MNEPGFQLSYFTRLKLSASEEWRWYSSSLKILARDAQNNVSHVLIYSFPMQLDANVKRKLERLQADQLFMLRHADRFDTLTSREREILQHQASGKTAQESADALFISEQTVKTHRKNIRAKLDSPSLPVLFQFARAFDLV</sequence>
<dbReference type="Pfam" id="PF00196">
    <property type="entry name" value="GerE"/>
    <property type="match status" value="1"/>
</dbReference>
<protein>
    <recommendedName>
        <fullName evidence="4">HTH luxR-type domain-containing protein</fullName>
    </recommendedName>
</protein>
<feature type="domain" description="HTH luxR-type" evidence="4">
    <location>
        <begin position="73"/>
        <end position="138"/>
    </location>
</feature>
<dbReference type="Gene3D" id="1.10.10.10">
    <property type="entry name" value="Winged helix-like DNA-binding domain superfamily/Winged helix DNA-binding domain"/>
    <property type="match status" value="1"/>
</dbReference>
<proteinExistence type="predicted"/>
<dbReference type="SMART" id="SM00421">
    <property type="entry name" value="HTH_LUXR"/>
    <property type="match status" value="1"/>
</dbReference>
<dbReference type="Proteomes" id="UP000240912">
    <property type="component" value="Unassembled WGS sequence"/>
</dbReference>
<dbReference type="PRINTS" id="PR00038">
    <property type="entry name" value="HTHLUXR"/>
</dbReference>
<comment type="caution">
    <text evidence="5">The sequence shown here is derived from an EMBL/GenBank/DDBJ whole genome shotgun (WGS) entry which is preliminary data.</text>
</comment>
<dbReference type="OrthoDB" id="965844at2"/>
<keyword evidence="3" id="KW-0804">Transcription</keyword>
<evidence type="ECO:0000313" key="6">
    <source>
        <dbReference type="Proteomes" id="UP000240912"/>
    </source>
</evidence>
<dbReference type="EMBL" id="PYLS01000005">
    <property type="protein sequence ID" value="PST83843.1"/>
    <property type="molecule type" value="Genomic_DNA"/>
</dbReference>
<dbReference type="PANTHER" id="PTHR44688:SF16">
    <property type="entry name" value="DNA-BINDING TRANSCRIPTIONAL ACTIVATOR DEVR_DOSR"/>
    <property type="match status" value="1"/>
</dbReference>
<organism evidence="5 6">
    <name type="scientific">Pedobacter yulinensis</name>
    <dbReference type="NCBI Taxonomy" id="2126353"/>
    <lineage>
        <taxon>Bacteria</taxon>
        <taxon>Pseudomonadati</taxon>
        <taxon>Bacteroidota</taxon>
        <taxon>Sphingobacteriia</taxon>
        <taxon>Sphingobacteriales</taxon>
        <taxon>Sphingobacteriaceae</taxon>
        <taxon>Pedobacter</taxon>
    </lineage>
</organism>